<dbReference type="Pfam" id="PF02643">
    <property type="entry name" value="DUF192"/>
    <property type="match status" value="1"/>
</dbReference>
<dbReference type="OrthoDB" id="9808290at2"/>
<proteinExistence type="predicted"/>
<keyword evidence="2" id="KW-1185">Reference proteome</keyword>
<dbReference type="KEGG" id="ssam:E3D00_04870"/>
<organism evidence="1 2">
    <name type="scientific">Swingsia samuiensis</name>
    <dbReference type="NCBI Taxonomy" id="1293412"/>
    <lineage>
        <taxon>Bacteria</taxon>
        <taxon>Pseudomonadati</taxon>
        <taxon>Pseudomonadota</taxon>
        <taxon>Alphaproteobacteria</taxon>
        <taxon>Acetobacterales</taxon>
        <taxon>Acetobacteraceae</taxon>
        <taxon>Swingsia</taxon>
    </lineage>
</organism>
<gene>
    <name evidence="1" type="ORF">E3D00_04870</name>
</gene>
<protein>
    <submittedName>
        <fullName evidence="1">DUF192 domain-containing protein</fullName>
    </submittedName>
</protein>
<dbReference type="InterPro" id="IPR038695">
    <property type="entry name" value="Saro_0823-like_sf"/>
</dbReference>
<sequence>MALGGVSVAKAEDVITHAQPTLPTAPLTITTKDGVKHVFTVELAKEFKQQEIGEMFRKELPKNKGMLFVWERPQTSDMWMRNTYIPLDIVFIDSNNRIHAIAENAVPLSESIISSHGEVANTLELAGGVTEELGIRVGDLVSGQALQR</sequence>
<dbReference type="InterPro" id="IPR003795">
    <property type="entry name" value="DUF192"/>
</dbReference>
<dbReference type="EMBL" id="CP038141">
    <property type="protein sequence ID" value="QDH17997.1"/>
    <property type="molecule type" value="Genomic_DNA"/>
</dbReference>
<evidence type="ECO:0000313" key="1">
    <source>
        <dbReference type="EMBL" id="QDH17997.1"/>
    </source>
</evidence>
<name>A0A4Y6UNR0_9PROT</name>
<dbReference type="Gene3D" id="2.60.120.1140">
    <property type="entry name" value="Protein of unknown function DUF192"/>
    <property type="match status" value="1"/>
</dbReference>
<dbReference type="PANTHER" id="PTHR37953">
    <property type="entry name" value="UPF0127 PROTEIN MJ1496"/>
    <property type="match status" value="1"/>
</dbReference>
<dbReference type="Proteomes" id="UP000316313">
    <property type="component" value="Chromosome"/>
</dbReference>
<accession>A0A4Y6UNR0</accession>
<evidence type="ECO:0000313" key="2">
    <source>
        <dbReference type="Proteomes" id="UP000316313"/>
    </source>
</evidence>
<reference evidence="1 2" key="1">
    <citation type="submission" date="2019-03" db="EMBL/GenBank/DDBJ databases">
        <title>The complete genome sequence of Swingsia samuiensis NBRC107927(T).</title>
        <authorList>
            <person name="Chua K.-O."/>
            <person name="Chan K.-G."/>
            <person name="See-Too W.-S."/>
        </authorList>
    </citation>
    <scope>NUCLEOTIDE SEQUENCE [LARGE SCALE GENOMIC DNA]</scope>
    <source>
        <strain evidence="1 2">AH83</strain>
    </source>
</reference>
<dbReference type="PANTHER" id="PTHR37953:SF1">
    <property type="entry name" value="UPF0127 PROTEIN MJ1496"/>
    <property type="match status" value="1"/>
</dbReference>
<dbReference type="AlphaFoldDB" id="A0A4Y6UNR0"/>